<evidence type="ECO:0000313" key="6">
    <source>
        <dbReference type="EMBL" id="EDY22455.1"/>
    </source>
</evidence>
<dbReference type="CDD" id="cd03235">
    <property type="entry name" value="ABC_Metallic_Cations"/>
    <property type="match status" value="1"/>
</dbReference>
<reference evidence="6 7" key="1">
    <citation type="journal article" date="2011" name="J. Bacteriol.">
        <title>Genome sequence of Chthoniobacter flavus Ellin428, an aerobic heterotrophic soil bacterium.</title>
        <authorList>
            <person name="Kant R."/>
            <person name="van Passel M.W."/>
            <person name="Palva A."/>
            <person name="Lucas S."/>
            <person name="Lapidus A."/>
            <person name="Glavina Del Rio T."/>
            <person name="Dalin E."/>
            <person name="Tice H."/>
            <person name="Bruce D."/>
            <person name="Goodwin L."/>
            <person name="Pitluck S."/>
            <person name="Larimer F.W."/>
            <person name="Land M.L."/>
            <person name="Hauser L."/>
            <person name="Sangwan P."/>
            <person name="de Vos W.M."/>
            <person name="Janssen P.H."/>
            <person name="Smidt H."/>
        </authorList>
    </citation>
    <scope>NUCLEOTIDE SEQUENCE [LARGE SCALE GENOMIC DNA]</scope>
    <source>
        <strain evidence="6 7">Ellin428</strain>
    </source>
</reference>
<dbReference type="InterPro" id="IPR050153">
    <property type="entry name" value="Metal_Ion_Import_ABC"/>
</dbReference>
<dbReference type="FunCoup" id="B4CV67">
    <property type="interactions" value="384"/>
</dbReference>
<evidence type="ECO:0000259" key="5">
    <source>
        <dbReference type="PROSITE" id="PS50893"/>
    </source>
</evidence>
<comment type="similarity">
    <text evidence="1">Belongs to the ABC transporter superfamily.</text>
</comment>
<evidence type="ECO:0000313" key="7">
    <source>
        <dbReference type="Proteomes" id="UP000005824"/>
    </source>
</evidence>
<dbReference type="InterPro" id="IPR003593">
    <property type="entry name" value="AAA+_ATPase"/>
</dbReference>
<dbReference type="InterPro" id="IPR017871">
    <property type="entry name" value="ABC_transporter-like_CS"/>
</dbReference>
<dbReference type="AlphaFoldDB" id="B4CV67"/>
<evidence type="ECO:0000256" key="4">
    <source>
        <dbReference type="ARBA" id="ARBA00022840"/>
    </source>
</evidence>
<dbReference type="InterPro" id="IPR027417">
    <property type="entry name" value="P-loop_NTPase"/>
</dbReference>
<dbReference type="PROSITE" id="PS00211">
    <property type="entry name" value="ABC_TRANSPORTER_1"/>
    <property type="match status" value="1"/>
</dbReference>
<keyword evidence="4" id="KW-0067">ATP-binding</keyword>
<evidence type="ECO:0000256" key="2">
    <source>
        <dbReference type="ARBA" id="ARBA00022448"/>
    </source>
</evidence>
<dbReference type="PROSITE" id="PS50893">
    <property type="entry name" value="ABC_TRANSPORTER_2"/>
    <property type="match status" value="1"/>
</dbReference>
<keyword evidence="7" id="KW-1185">Reference proteome</keyword>
<protein>
    <submittedName>
        <fullName evidence="6">ABC transporter-related protein</fullName>
    </submittedName>
</protein>
<name>B4CV67_9BACT</name>
<dbReference type="InParanoid" id="B4CV67"/>
<gene>
    <name evidence="6" type="ORF">CfE428DRAFT_0580</name>
</gene>
<feature type="domain" description="ABC transporter" evidence="5">
    <location>
        <begin position="16"/>
        <end position="247"/>
    </location>
</feature>
<keyword evidence="2" id="KW-0813">Transport</keyword>
<sequence length="261" mass="29122">MSRLTPTLDPTSAHRLVVRDLTVSYNRVPALHHIAFELGCGESVALLGPNGAGKSTLLKSLVGLLPRETGSITFHGREVAGATKDFAYLPQRENIDWDFPTTVRGLVEMGRYLRLGWWRRFREEDCLAVDEAIAAMRLETLHRRQISALSGGQQQRAFLARALAQQAHVFLLDEPFTGLDKPSQDNLKEMLRTLRGQGKLIIASHHDLQTVSELFDRVILLNGELIAEGPVAEVFTEANIHKTYHTAPFTGPAGRPHHHHH</sequence>
<dbReference type="SUPFAM" id="SSF52540">
    <property type="entry name" value="P-loop containing nucleoside triphosphate hydrolases"/>
    <property type="match status" value="1"/>
</dbReference>
<proteinExistence type="inferred from homology"/>
<accession>B4CV67</accession>
<dbReference type="Gene3D" id="3.40.50.300">
    <property type="entry name" value="P-loop containing nucleotide triphosphate hydrolases"/>
    <property type="match status" value="1"/>
</dbReference>
<keyword evidence="3" id="KW-0547">Nucleotide-binding</keyword>
<comment type="caution">
    <text evidence="6">The sequence shown here is derived from an EMBL/GenBank/DDBJ whole genome shotgun (WGS) entry which is preliminary data.</text>
</comment>
<dbReference type="InterPro" id="IPR003439">
    <property type="entry name" value="ABC_transporter-like_ATP-bd"/>
</dbReference>
<evidence type="ECO:0000256" key="3">
    <source>
        <dbReference type="ARBA" id="ARBA00022741"/>
    </source>
</evidence>
<dbReference type="GO" id="GO:0016887">
    <property type="term" value="F:ATP hydrolysis activity"/>
    <property type="evidence" value="ECO:0007669"/>
    <property type="project" value="InterPro"/>
</dbReference>
<dbReference type="FunFam" id="3.40.50.300:FF:000134">
    <property type="entry name" value="Iron-enterobactin ABC transporter ATP-binding protein"/>
    <property type="match status" value="1"/>
</dbReference>
<dbReference type="PANTHER" id="PTHR42734:SF5">
    <property type="entry name" value="IRON TRANSPORT SYSTEM ATP-BINDING PROTEIN HI_0361-RELATED"/>
    <property type="match status" value="1"/>
</dbReference>
<dbReference type="Proteomes" id="UP000005824">
    <property type="component" value="Unassembled WGS sequence"/>
</dbReference>
<dbReference type="RefSeq" id="WP_006977907.1">
    <property type="nucleotide sequence ID" value="NZ_ABVL01000001.1"/>
</dbReference>
<dbReference type="GO" id="GO:0005524">
    <property type="term" value="F:ATP binding"/>
    <property type="evidence" value="ECO:0007669"/>
    <property type="project" value="UniProtKB-KW"/>
</dbReference>
<evidence type="ECO:0000256" key="1">
    <source>
        <dbReference type="ARBA" id="ARBA00005417"/>
    </source>
</evidence>
<dbReference type="SMART" id="SM00382">
    <property type="entry name" value="AAA"/>
    <property type="match status" value="1"/>
</dbReference>
<dbReference type="eggNOG" id="COG1121">
    <property type="taxonomic scope" value="Bacteria"/>
</dbReference>
<dbReference type="PANTHER" id="PTHR42734">
    <property type="entry name" value="METAL TRANSPORT SYSTEM ATP-BINDING PROTEIN TM_0124-RELATED"/>
    <property type="match status" value="1"/>
</dbReference>
<dbReference type="EMBL" id="ABVL01000001">
    <property type="protein sequence ID" value="EDY22455.1"/>
    <property type="molecule type" value="Genomic_DNA"/>
</dbReference>
<organism evidence="6 7">
    <name type="scientific">Chthoniobacter flavus Ellin428</name>
    <dbReference type="NCBI Taxonomy" id="497964"/>
    <lineage>
        <taxon>Bacteria</taxon>
        <taxon>Pseudomonadati</taxon>
        <taxon>Verrucomicrobiota</taxon>
        <taxon>Spartobacteria</taxon>
        <taxon>Chthoniobacterales</taxon>
        <taxon>Chthoniobacteraceae</taxon>
        <taxon>Chthoniobacter</taxon>
    </lineage>
</organism>
<dbReference type="STRING" id="497964.CfE428DRAFT_0580"/>
<dbReference type="Pfam" id="PF00005">
    <property type="entry name" value="ABC_tran"/>
    <property type="match status" value="1"/>
</dbReference>